<dbReference type="EMBL" id="ML119760">
    <property type="protein sequence ID" value="RPA75631.1"/>
    <property type="molecule type" value="Genomic_DNA"/>
</dbReference>
<evidence type="ECO:0000313" key="2">
    <source>
        <dbReference type="EMBL" id="RPA75631.1"/>
    </source>
</evidence>
<accession>A0A3N4HUG9</accession>
<gene>
    <name evidence="2" type="ORF">BJ508DRAFT_379949</name>
</gene>
<reference evidence="2 3" key="1">
    <citation type="journal article" date="2018" name="Nat. Ecol. Evol.">
        <title>Pezizomycetes genomes reveal the molecular basis of ectomycorrhizal truffle lifestyle.</title>
        <authorList>
            <person name="Murat C."/>
            <person name="Payen T."/>
            <person name="Noel B."/>
            <person name="Kuo A."/>
            <person name="Morin E."/>
            <person name="Chen J."/>
            <person name="Kohler A."/>
            <person name="Krizsan K."/>
            <person name="Balestrini R."/>
            <person name="Da Silva C."/>
            <person name="Montanini B."/>
            <person name="Hainaut M."/>
            <person name="Levati E."/>
            <person name="Barry K.W."/>
            <person name="Belfiori B."/>
            <person name="Cichocki N."/>
            <person name="Clum A."/>
            <person name="Dockter R.B."/>
            <person name="Fauchery L."/>
            <person name="Guy J."/>
            <person name="Iotti M."/>
            <person name="Le Tacon F."/>
            <person name="Lindquist E.A."/>
            <person name="Lipzen A."/>
            <person name="Malagnac F."/>
            <person name="Mello A."/>
            <person name="Molinier V."/>
            <person name="Miyauchi S."/>
            <person name="Poulain J."/>
            <person name="Riccioni C."/>
            <person name="Rubini A."/>
            <person name="Sitrit Y."/>
            <person name="Splivallo R."/>
            <person name="Traeger S."/>
            <person name="Wang M."/>
            <person name="Zifcakova L."/>
            <person name="Wipf D."/>
            <person name="Zambonelli A."/>
            <person name="Paolocci F."/>
            <person name="Nowrousian M."/>
            <person name="Ottonello S."/>
            <person name="Baldrian P."/>
            <person name="Spatafora J.W."/>
            <person name="Henrissat B."/>
            <person name="Nagy L.G."/>
            <person name="Aury J.M."/>
            <person name="Wincker P."/>
            <person name="Grigoriev I.V."/>
            <person name="Bonfante P."/>
            <person name="Martin F.M."/>
        </authorList>
    </citation>
    <scope>NUCLEOTIDE SEQUENCE [LARGE SCALE GENOMIC DNA]</scope>
    <source>
        <strain evidence="2 3">RN42</strain>
    </source>
</reference>
<dbReference type="Proteomes" id="UP000275078">
    <property type="component" value="Unassembled WGS sequence"/>
</dbReference>
<organism evidence="2 3">
    <name type="scientific">Ascobolus immersus RN42</name>
    <dbReference type="NCBI Taxonomy" id="1160509"/>
    <lineage>
        <taxon>Eukaryota</taxon>
        <taxon>Fungi</taxon>
        <taxon>Dikarya</taxon>
        <taxon>Ascomycota</taxon>
        <taxon>Pezizomycotina</taxon>
        <taxon>Pezizomycetes</taxon>
        <taxon>Pezizales</taxon>
        <taxon>Ascobolaceae</taxon>
        <taxon>Ascobolus</taxon>
    </lineage>
</organism>
<dbReference type="AlphaFoldDB" id="A0A3N4HUG9"/>
<protein>
    <submittedName>
        <fullName evidence="2">Uncharacterized protein</fullName>
    </submittedName>
</protein>
<evidence type="ECO:0000313" key="3">
    <source>
        <dbReference type="Proteomes" id="UP000275078"/>
    </source>
</evidence>
<keyword evidence="3" id="KW-1185">Reference proteome</keyword>
<proteinExistence type="predicted"/>
<feature type="region of interest" description="Disordered" evidence="1">
    <location>
        <begin position="1"/>
        <end position="129"/>
    </location>
</feature>
<evidence type="ECO:0000256" key="1">
    <source>
        <dbReference type="SAM" id="MobiDB-lite"/>
    </source>
</evidence>
<name>A0A3N4HUG9_ASCIM</name>
<feature type="compositionally biased region" description="Pro residues" evidence="1">
    <location>
        <begin position="22"/>
        <end position="38"/>
    </location>
</feature>
<sequence length="211" mass="23671">MPSTMPRAPHHPTPASQTYPSTSPPIYTPYRKPNPTPTPDSRAGGRNGRAPLAPAVSADSPPRRRNGPASLADGHPRRRNRPALPPNSTSRRRSTQTDHPRPGHKQIPQDQPTKATAKEVRKQVRKQRNKKIRTKFKKLRKKCCGVCGEYVGGELGGWTWSRLRLMVEVQGEVEYVEEEEDGLMFNVVDVYVEEVCRSMPEELIRDDGYGG</sequence>